<comment type="caution">
    <text evidence="1">The sequence shown here is derived from an EMBL/GenBank/DDBJ whole genome shotgun (WGS) entry which is preliminary data.</text>
</comment>
<sequence length="113" mass="12922">MLFFFGAAEKSKGKQRQLRTVYGKQAVRLKITKFRTLHDLHFAHCSLKINQLHFSYTQKAIFSCYCSSFSSLPLLKAPESMLKPLMIDIKNGGTIQNSSSRRCKNLSEFIIVC</sequence>
<accession>A0AAV4UVA2</accession>
<dbReference type="EMBL" id="BPLR01013490">
    <property type="protein sequence ID" value="GIY61595.1"/>
    <property type="molecule type" value="Genomic_DNA"/>
</dbReference>
<evidence type="ECO:0000313" key="1">
    <source>
        <dbReference type="EMBL" id="GIY61595.1"/>
    </source>
</evidence>
<organism evidence="1 2">
    <name type="scientific">Caerostris extrusa</name>
    <name type="common">Bark spider</name>
    <name type="synonym">Caerostris bankana</name>
    <dbReference type="NCBI Taxonomy" id="172846"/>
    <lineage>
        <taxon>Eukaryota</taxon>
        <taxon>Metazoa</taxon>
        <taxon>Ecdysozoa</taxon>
        <taxon>Arthropoda</taxon>
        <taxon>Chelicerata</taxon>
        <taxon>Arachnida</taxon>
        <taxon>Araneae</taxon>
        <taxon>Araneomorphae</taxon>
        <taxon>Entelegynae</taxon>
        <taxon>Araneoidea</taxon>
        <taxon>Araneidae</taxon>
        <taxon>Caerostris</taxon>
    </lineage>
</organism>
<evidence type="ECO:0000313" key="2">
    <source>
        <dbReference type="Proteomes" id="UP001054945"/>
    </source>
</evidence>
<gene>
    <name evidence="1" type="ORF">CEXT_472171</name>
</gene>
<reference evidence="1 2" key="1">
    <citation type="submission" date="2021-06" db="EMBL/GenBank/DDBJ databases">
        <title>Caerostris extrusa draft genome.</title>
        <authorList>
            <person name="Kono N."/>
            <person name="Arakawa K."/>
        </authorList>
    </citation>
    <scope>NUCLEOTIDE SEQUENCE [LARGE SCALE GENOMIC DNA]</scope>
</reference>
<name>A0AAV4UVA2_CAEEX</name>
<proteinExistence type="predicted"/>
<dbReference type="Proteomes" id="UP001054945">
    <property type="component" value="Unassembled WGS sequence"/>
</dbReference>
<keyword evidence="2" id="KW-1185">Reference proteome</keyword>
<protein>
    <submittedName>
        <fullName evidence="1">Uncharacterized protein</fullName>
    </submittedName>
</protein>
<dbReference type="AlphaFoldDB" id="A0AAV4UVA2"/>